<accession>A0A7W8UIM0</accession>
<reference evidence="2 3" key="1">
    <citation type="submission" date="2020-08" db="EMBL/GenBank/DDBJ databases">
        <title>Genomic Encyclopedia of Type Strains, Phase IV (KMG-V): Genome sequencing to study the core and pangenomes of soil and plant-associated prokaryotes.</title>
        <authorList>
            <person name="Whitman W."/>
        </authorList>
    </citation>
    <scope>NUCLEOTIDE SEQUENCE [LARGE SCALE GENOMIC DNA]</scope>
    <source>
        <strain evidence="2 3">SEMIA 4034</strain>
    </source>
</reference>
<comment type="caution">
    <text evidence="2">The sequence shown here is derived from an EMBL/GenBank/DDBJ whole genome shotgun (WGS) entry which is preliminary data.</text>
</comment>
<evidence type="ECO:0000256" key="1">
    <source>
        <dbReference type="SAM" id="MobiDB-lite"/>
    </source>
</evidence>
<proteinExistence type="predicted"/>
<sequence length="33" mass="3795">MVMWKIGRDVGSPKNDRPEIIDEVEDDPEPTLI</sequence>
<gene>
    <name evidence="2" type="ORF">GGI59_000343</name>
</gene>
<evidence type="ECO:0000313" key="2">
    <source>
        <dbReference type="EMBL" id="MBB5558716.1"/>
    </source>
</evidence>
<dbReference type="Proteomes" id="UP000528824">
    <property type="component" value="Unassembled WGS sequence"/>
</dbReference>
<feature type="compositionally biased region" description="Acidic residues" evidence="1">
    <location>
        <begin position="21"/>
        <end position="33"/>
    </location>
</feature>
<feature type="region of interest" description="Disordered" evidence="1">
    <location>
        <begin position="1"/>
        <end position="33"/>
    </location>
</feature>
<dbReference type="EMBL" id="JACHBC010000001">
    <property type="protein sequence ID" value="MBB5558716.1"/>
    <property type="molecule type" value="Genomic_DNA"/>
</dbReference>
<name>A0A7W8UIM0_9HYPH</name>
<organism evidence="2 3">
    <name type="scientific">Rhizobium lentis</name>
    <dbReference type="NCBI Taxonomy" id="1138194"/>
    <lineage>
        <taxon>Bacteria</taxon>
        <taxon>Pseudomonadati</taxon>
        <taxon>Pseudomonadota</taxon>
        <taxon>Alphaproteobacteria</taxon>
        <taxon>Hyphomicrobiales</taxon>
        <taxon>Rhizobiaceae</taxon>
        <taxon>Rhizobium/Agrobacterium group</taxon>
        <taxon>Rhizobium</taxon>
    </lineage>
</organism>
<keyword evidence="3" id="KW-1185">Reference proteome</keyword>
<protein>
    <submittedName>
        <fullName evidence="2">Uncharacterized protein</fullName>
    </submittedName>
</protein>
<evidence type="ECO:0000313" key="3">
    <source>
        <dbReference type="Proteomes" id="UP000528824"/>
    </source>
</evidence>
<dbReference type="AlphaFoldDB" id="A0A7W8UIM0"/>